<feature type="domain" description="Ubiquitin-like" evidence="1">
    <location>
        <begin position="68"/>
        <end position="152"/>
    </location>
</feature>
<sequence length="377" mass="42917">MTYNATIRSPNSKVLGKTFLEGLSDLPSNWQVKYRDRIIPRSTDLSRILCDEKVPLSIYTKPVEEDFFQITVQPTPGRQFEMYVCKKYTVLQLRQLLFEMEGIPIEAQWVLINSEYRFEAIFAGIFHMGTLHDEGTLEEYKFRPGSVLTIVILPIVSLGGSSTSGLTTVDLEVNQVKGNNGALSSYSWDTYYYGLNVYGPCQSGSYCVSKNIREGLTMYRAGYVNLRLEPSRRNNFMCGACRKKFLPTNFLVSAASSLFRYKEAGSSQIQTTVLEASGELTKYSVLDSKGDEVKYDVMEISCVKPEESFHICVCCDQRIKWKKEVVLYDCFQAHPVHRACQEPFGCGVCRAKLVKSDRVEAHVKKWESKSKRRARLD</sequence>
<gene>
    <name evidence="2" type="ORF">ODALV1_LOCUS20366</name>
</gene>
<organism evidence="2 3">
    <name type="scientific">Orchesella dallaii</name>
    <dbReference type="NCBI Taxonomy" id="48710"/>
    <lineage>
        <taxon>Eukaryota</taxon>
        <taxon>Metazoa</taxon>
        <taxon>Ecdysozoa</taxon>
        <taxon>Arthropoda</taxon>
        <taxon>Hexapoda</taxon>
        <taxon>Collembola</taxon>
        <taxon>Entomobryomorpha</taxon>
        <taxon>Entomobryoidea</taxon>
        <taxon>Orchesellidae</taxon>
        <taxon>Orchesellinae</taxon>
        <taxon>Orchesella</taxon>
    </lineage>
</organism>
<dbReference type="Gene3D" id="3.10.20.90">
    <property type="entry name" value="Phosphatidylinositol 3-kinase Catalytic Subunit, Chain A, domain 1"/>
    <property type="match status" value="1"/>
</dbReference>
<evidence type="ECO:0000313" key="3">
    <source>
        <dbReference type="Proteomes" id="UP001642540"/>
    </source>
</evidence>
<evidence type="ECO:0000259" key="1">
    <source>
        <dbReference type="PROSITE" id="PS50053"/>
    </source>
</evidence>
<proteinExistence type="predicted"/>
<protein>
    <recommendedName>
        <fullName evidence="1">Ubiquitin-like domain-containing protein</fullName>
    </recommendedName>
</protein>
<dbReference type="SUPFAM" id="SSF54236">
    <property type="entry name" value="Ubiquitin-like"/>
    <property type="match status" value="1"/>
</dbReference>
<dbReference type="PROSITE" id="PS50053">
    <property type="entry name" value="UBIQUITIN_2"/>
    <property type="match status" value="1"/>
</dbReference>
<dbReference type="EMBL" id="CAXLJM020000068">
    <property type="protein sequence ID" value="CAL8123899.1"/>
    <property type="molecule type" value="Genomic_DNA"/>
</dbReference>
<reference evidence="2 3" key="1">
    <citation type="submission" date="2024-08" db="EMBL/GenBank/DDBJ databases">
        <authorList>
            <person name="Cucini C."/>
            <person name="Frati F."/>
        </authorList>
    </citation>
    <scope>NUCLEOTIDE SEQUENCE [LARGE SCALE GENOMIC DNA]</scope>
</reference>
<accession>A0ABP1R9Z8</accession>
<dbReference type="InterPro" id="IPR000626">
    <property type="entry name" value="Ubiquitin-like_dom"/>
</dbReference>
<dbReference type="SMART" id="SM00213">
    <property type="entry name" value="UBQ"/>
    <property type="match status" value="1"/>
</dbReference>
<keyword evidence="3" id="KW-1185">Reference proteome</keyword>
<name>A0ABP1R9Z8_9HEXA</name>
<dbReference type="Proteomes" id="UP001642540">
    <property type="component" value="Unassembled WGS sequence"/>
</dbReference>
<comment type="caution">
    <text evidence="2">The sequence shown here is derived from an EMBL/GenBank/DDBJ whole genome shotgun (WGS) entry which is preliminary data.</text>
</comment>
<dbReference type="CDD" id="cd17039">
    <property type="entry name" value="Ubl_ubiquitin_like"/>
    <property type="match status" value="1"/>
</dbReference>
<dbReference type="InterPro" id="IPR029071">
    <property type="entry name" value="Ubiquitin-like_domsf"/>
</dbReference>
<evidence type="ECO:0000313" key="2">
    <source>
        <dbReference type="EMBL" id="CAL8123899.1"/>
    </source>
</evidence>